<evidence type="ECO:0000313" key="1">
    <source>
        <dbReference type="EMBL" id="UOQ52669.1"/>
    </source>
</evidence>
<dbReference type="Proteomes" id="UP000831785">
    <property type="component" value="Chromosome"/>
</dbReference>
<evidence type="ECO:0000313" key="2">
    <source>
        <dbReference type="Proteomes" id="UP000831785"/>
    </source>
</evidence>
<reference evidence="1 2" key="1">
    <citation type="submission" date="2022-04" db="EMBL/GenBank/DDBJ databases">
        <title>Hymenobacter sp. isolated from the air.</title>
        <authorList>
            <person name="Won M."/>
            <person name="Lee C.-M."/>
            <person name="Woen H.-Y."/>
            <person name="Kwon S.-W."/>
        </authorList>
    </citation>
    <scope>NUCLEOTIDE SEQUENCE [LARGE SCALE GENOMIC DNA]</scope>
    <source>
        <strain evidence="2">5116 S-27</strain>
    </source>
</reference>
<accession>A0ABY4F895</accession>
<dbReference type="RefSeq" id="WP_244716874.1">
    <property type="nucleotide sequence ID" value="NZ_CP095049.1"/>
</dbReference>
<sequence>MARVTGNSLLQGLSGTIGGITVRQVGKQTIVSAAEGPKKAPPSDKQLTQRLRMHYAQCYAEILKQDPALKALYATGITDRLKNARLVAITDYLNAPEVLGADLSAYQGRPHDVIRLYATDDFAVTAVEAHLYSATDQLLVQGPAALQPEGCWLFSLPSVSLAEPAIRLEVRAFDRPGNQTLRQFLL</sequence>
<protein>
    <submittedName>
        <fullName evidence="1">Uncharacterized protein</fullName>
    </submittedName>
</protein>
<organism evidence="1 2">
    <name type="scientific">Hymenobacter cellulosivorans</name>
    <dbReference type="NCBI Taxonomy" id="2932249"/>
    <lineage>
        <taxon>Bacteria</taxon>
        <taxon>Pseudomonadati</taxon>
        <taxon>Bacteroidota</taxon>
        <taxon>Cytophagia</taxon>
        <taxon>Cytophagales</taxon>
        <taxon>Hymenobacteraceae</taxon>
        <taxon>Hymenobacter</taxon>
    </lineage>
</organism>
<proteinExistence type="predicted"/>
<dbReference type="EMBL" id="CP095049">
    <property type="protein sequence ID" value="UOQ52669.1"/>
    <property type="molecule type" value="Genomic_DNA"/>
</dbReference>
<gene>
    <name evidence="1" type="ORF">MUN80_23350</name>
</gene>
<name>A0ABY4F895_9BACT</name>
<keyword evidence="2" id="KW-1185">Reference proteome</keyword>